<reference evidence="2 3" key="1">
    <citation type="submission" date="2017-08" db="EMBL/GenBank/DDBJ databases">
        <title>Reclassification of Bisgaard taxon 37 and 44.</title>
        <authorList>
            <person name="Christensen H."/>
        </authorList>
    </citation>
    <scope>NUCLEOTIDE SEQUENCE [LARGE SCALE GENOMIC DNA]</scope>
    <source>
        <strain evidence="2 3">111</strain>
    </source>
</reference>
<name>A0A3A1YT15_9GAMM</name>
<protein>
    <submittedName>
        <fullName evidence="2">Uncharacterized protein</fullName>
    </submittedName>
</protein>
<evidence type="ECO:0000313" key="2">
    <source>
        <dbReference type="EMBL" id="RIY39177.1"/>
    </source>
</evidence>
<gene>
    <name evidence="2" type="ORF">CKF58_02595</name>
</gene>
<organism evidence="2 3">
    <name type="scientific">Psittacicella hinzii</name>
    <dbReference type="NCBI Taxonomy" id="2028575"/>
    <lineage>
        <taxon>Bacteria</taxon>
        <taxon>Pseudomonadati</taxon>
        <taxon>Pseudomonadota</taxon>
        <taxon>Gammaproteobacteria</taxon>
        <taxon>Pasteurellales</taxon>
        <taxon>Psittacicellaceae</taxon>
        <taxon>Psittacicella</taxon>
    </lineage>
</organism>
<proteinExistence type="predicted"/>
<accession>A0A3A1YT15</accession>
<feature type="signal peptide" evidence="1">
    <location>
        <begin position="1"/>
        <end position="24"/>
    </location>
</feature>
<sequence>MSLFKKATSVLVAASLFVSASAFAMGEHDKSNDPYYNLNAHPIVLNASDAYNTPAKSVQATEGEFAVSADLFKGVNNNLVVIKAAQDPAQVVNVHVGNLTVVTPANLSAAQINDVLAKLEVDAQVKDIDVTVAAVEAHNEYKK</sequence>
<keyword evidence="3" id="KW-1185">Reference proteome</keyword>
<dbReference type="EMBL" id="NRJG01000039">
    <property type="protein sequence ID" value="RIY39177.1"/>
    <property type="molecule type" value="Genomic_DNA"/>
</dbReference>
<comment type="caution">
    <text evidence="2">The sequence shown here is derived from an EMBL/GenBank/DDBJ whole genome shotgun (WGS) entry which is preliminary data.</text>
</comment>
<dbReference type="Proteomes" id="UP000265916">
    <property type="component" value="Unassembled WGS sequence"/>
</dbReference>
<dbReference type="AlphaFoldDB" id="A0A3A1YT15"/>
<feature type="chain" id="PRO_5017468522" evidence="1">
    <location>
        <begin position="25"/>
        <end position="143"/>
    </location>
</feature>
<keyword evidence="1" id="KW-0732">Signal</keyword>
<evidence type="ECO:0000313" key="3">
    <source>
        <dbReference type="Proteomes" id="UP000265916"/>
    </source>
</evidence>
<evidence type="ECO:0000256" key="1">
    <source>
        <dbReference type="SAM" id="SignalP"/>
    </source>
</evidence>
<dbReference type="RefSeq" id="WP_119530599.1">
    <property type="nucleotide sequence ID" value="NZ_JBHSSP010000022.1"/>
</dbReference>